<sequence length="79" mass="7881">MNSSDLLSKKINCVIASRAYACKGLPCPDGNSSNKGATGPTGATGATGLPGPVSFYIFDGGSSINNYTNGPAFDCGTSN</sequence>
<dbReference type="EMBL" id="MN740798">
    <property type="protein sequence ID" value="QHU12087.1"/>
    <property type="molecule type" value="Genomic_DNA"/>
</dbReference>
<reference evidence="1" key="1">
    <citation type="journal article" date="2020" name="Nature">
        <title>Giant virus diversity and host interactions through global metagenomics.</title>
        <authorList>
            <person name="Schulz F."/>
            <person name="Roux S."/>
            <person name="Paez-Espino D."/>
            <person name="Jungbluth S."/>
            <person name="Walsh D.A."/>
            <person name="Denef V.J."/>
            <person name="McMahon K.D."/>
            <person name="Konstantinidis K.T."/>
            <person name="Eloe-Fadrosh E.A."/>
            <person name="Kyrpides N.C."/>
            <person name="Woyke T."/>
        </authorList>
    </citation>
    <scope>NUCLEOTIDE SEQUENCE</scope>
    <source>
        <strain evidence="1">GVMAG-S-1101171-110</strain>
    </source>
</reference>
<accession>A0A6C0K5U2</accession>
<proteinExistence type="predicted"/>
<protein>
    <recommendedName>
        <fullName evidence="2">Collagen-like protein</fullName>
    </recommendedName>
</protein>
<dbReference type="AlphaFoldDB" id="A0A6C0K5U2"/>
<organism evidence="1">
    <name type="scientific">viral metagenome</name>
    <dbReference type="NCBI Taxonomy" id="1070528"/>
    <lineage>
        <taxon>unclassified sequences</taxon>
        <taxon>metagenomes</taxon>
        <taxon>organismal metagenomes</taxon>
    </lineage>
</organism>
<evidence type="ECO:0000313" key="1">
    <source>
        <dbReference type="EMBL" id="QHU12087.1"/>
    </source>
</evidence>
<name>A0A6C0K5U2_9ZZZZ</name>
<evidence type="ECO:0008006" key="2">
    <source>
        <dbReference type="Google" id="ProtNLM"/>
    </source>
</evidence>